<dbReference type="PANTHER" id="PTHR13140:SF706">
    <property type="entry name" value="DILUTE CLASS UNCONVENTIONAL MYOSIN, ISOFORM C"/>
    <property type="match status" value="1"/>
</dbReference>
<keyword evidence="2 6" id="KW-0067">ATP-binding</keyword>
<evidence type="ECO:0000256" key="3">
    <source>
        <dbReference type="ARBA" id="ARBA00023123"/>
    </source>
</evidence>
<keyword evidence="4 6" id="KW-0505">Motor protein</keyword>
<dbReference type="VEuPathDB" id="TriTrypDB:TM35_000081960"/>
<evidence type="ECO:0000256" key="7">
    <source>
        <dbReference type="SAM" id="MobiDB-lite"/>
    </source>
</evidence>
<name>A0A1X0P0P8_9TRYP</name>
<feature type="region of interest" description="Actin-binding" evidence="6">
    <location>
        <begin position="616"/>
        <end position="638"/>
    </location>
</feature>
<dbReference type="CDD" id="cd00124">
    <property type="entry name" value="MYSc"/>
    <property type="match status" value="1"/>
</dbReference>
<feature type="binding site" evidence="6">
    <location>
        <begin position="161"/>
        <end position="168"/>
    </location>
    <ligand>
        <name>ATP</name>
        <dbReference type="ChEBI" id="CHEBI:30616"/>
    </ligand>
</feature>
<reference evidence="9 10" key="1">
    <citation type="submission" date="2017-03" db="EMBL/GenBank/DDBJ databases">
        <title>An alternative strategy for trypanosome survival in the mammalian bloodstream revealed through genome and transcriptome analysis of the ubiquitous bovine parasite Trypanosoma (Megatrypanum) theileri.</title>
        <authorList>
            <person name="Kelly S."/>
            <person name="Ivens A."/>
            <person name="Mott A."/>
            <person name="O'Neill E."/>
            <person name="Emms D."/>
            <person name="Macleod O."/>
            <person name="Voorheis P."/>
            <person name="Matthews J."/>
            <person name="Matthews K."/>
            <person name="Carrington M."/>
        </authorList>
    </citation>
    <scope>NUCLEOTIDE SEQUENCE [LARGE SCALE GENOMIC DNA]</scope>
    <source>
        <strain evidence="9">Edinburgh</strain>
    </source>
</reference>
<dbReference type="GO" id="GO:0016020">
    <property type="term" value="C:membrane"/>
    <property type="evidence" value="ECO:0007669"/>
    <property type="project" value="TreeGrafter"/>
</dbReference>
<dbReference type="PANTHER" id="PTHR13140">
    <property type="entry name" value="MYOSIN"/>
    <property type="match status" value="1"/>
</dbReference>
<dbReference type="InterPro" id="IPR027417">
    <property type="entry name" value="P-loop_NTPase"/>
</dbReference>
<evidence type="ECO:0000259" key="8">
    <source>
        <dbReference type="PROSITE" id="PS51456"/>
    </source>
</evidence>
<keyword evidence="3 6" id="KW-0518">Myosin</keyword>
<evidence type="ECO:0000256" key="6">
    <source>
        <dbReference type="PROSITE-ProRule" id="PRU00782"/>
    </source>
</evidence>
<comment type="caution">
    <text evidence="9">The sequence shown here is derived from an EMBL/GenBank/DDBJ whole genome shotgun (WGS) entry which is preliminary data.</text>
</comment>
<dbReference type="EMBL" id="NBCO01000008">
    <property type="protein sequence ID" value="ORC90398.1"/>
    <property type="molecule type" value="Genomic_DNA"/>
</dbReference>
<evidence type="ECO:0000313" key="10">
    <source>
        <dbReference type="Proteomes" id="UP000192257"/>
    </source>
</evidence>
<evidence type="ECO:0000256" key="4">
    <source>
        <dbReference type="ARBA" id="ARBA00023175"/>
    </source>
</evidence>
<dbReference type="GO" id="GO:0016459">
    <property type="term" value="C:myosin complex"/>
    <property type="evidence" value="ECO:0007669"/>
    <property type="project" value="UniProtKB-KW"/>
</dbReference>
<dbReference type="STRING" id="67003.A0A1X0P0P8"/>
<evidence type="ECO:0000256" key="2">
    <source>
        <dbReference type="ARBA" id="ARBA00022840"/>
    </source>
</evidence>
<dbReference type="SMART" id="SM00242">
    <property type="entry name" value="MYSc"/>
    <property type="match status" value="1"/>
</dbReference>
<dbReference type="Pfam" id="PF00063">
    <property type="entry name" value="Myosin_head"/>
    <property type="match status" value="1"/>
</dbReference>
<comment type="similarity">
    <text evidence="6">Belongs to the TRAFAC class myosin-kinesin ATPase superfamily. Myosin family.</text>
</comment>
<dbReference type="GO" id="GO:0051015">
    <property type="term" value="F:actin filament binding"/>
    <property type="evidence" value="ECO:0007669"/>
    <property type="project" value="TreeGrafter"/>
</dbReference>
<accession>A0A1X0P0P8</accession>
<dbReference type="GO" id="GO:0005524">
    <property type="term" value="F:ATP binding"/>
    <property type="evidence" value="ECO:0007669"/>
    <property type="project" value="UniProtKB-UniRule"/>
</dbReference>
<feature type="domain" description="Myosin motor" evidence="8">
    <location>
        <begin position="65"/>
        <end position="737"/>
    </location>
</feature>
<keyword evidence="5 6" id="KW-0009">Actin-binding</keyword>
<keyword evidence="10" id="KW-1185">Reference proteome</keyword>
<dbReference type="Proteomes" id="UP000192257">
    <property type="component" value="Unassembled WGS sequence"/>
</dbReference>
<dbReference type="PROSITE" id="PS51456">
    <property type="entry name" value="MYOSIN_MOTOR"/>
    <property type="match status" value="1"/>
</dbReference>
<dbReference type="InterPro" id="IPR036961">
    <property type="entry name" value="Kinesin_motor_dom_sf"/>
</dbReference>
<evidence type="ECO:0000256" key="1">
    <source>
        <dbReference type="ARBA" id="ARBA00022741"/>
    </source>
</evidence>
<dbReference type="GO" id="GO:0007015">
    <property type="term" value="P:actin filament organization"/>
    <property type="evidence" value="ECO:0007669"/>
    <property type="project" value="TreeGrafter"/>
</dbReference>
<dbReference type="RefSeq" id="XP_028884464.1">
    <property type="nucleotide sequence ID" value="XM_029024061.1"/>
</dbReference>
<feature type="compositionally biased region" description="Polar residues" evidence="7">
    <location>
        <begin position="1019"/>
        <end position="1041"/>
    </location>
</feature>
<dbReference type="InterPro" id="IPR001609">
    <property type="entry name" value="Myosin_head_motor_dom-like"/>
</dbReference>
<evidence type="ECO:0000256" key="5">
    <source>
        <dbReference type="ARBA" id="ARBA00023203"/>
    </source>
</evidence>
<dbReference type="GO" id="GO:0000146">
    <property type="term" value="F:microfilament motor activity"/>
    <property type="evidence" value="ECO:0007669"/>
    <property type="project" value="TreeGrafter"/>
</dbReference>
<organism evidence="9 10">
    <name type="scientific">Trypanosoma theileri</name>
    <dbReference type="NCBI Taxonomy" id="67003"/>
    <lineage>
        <taxon>Eukaryota</taxon>
        <taxon>Discoba</taxon>
        <taxon>Euglenozoa</taxon>
        <taxon>Kinetoplastea</taxon>
        <taxon>Metakinetoplastina</taxon>
        <taxon>Trypanosomatida</taxon>
        <taxon>Trypanosomatidae</taxon>
        <taxon>Trypanosoma</taxon>
    </lineage>
</organism>
<gene>
    <name evidence="9" type="ORF">TM35_000081960</name>
</gene>
<keyword evidence="1 6" id="KW-0547">Nucleotide-binding</keyword>
<proteinExistence type="inferred from homology"/>
<dbReference type="SUPFAM" id="SSF52540">
    <property type="entry name" value="P-loop containing nucleoside triphosphate hydrolases"/>
    <property type="match status" value="1"/>
</dbReference>
<evidence type="ECO:0000313" key="9">
    <source>
        <dbReference type="EMBL" id="ORC90398.1"/>
    </source>
</evidence>
<dbReference type="Gene3D" id="1.10.10.820">
    <property type="match status" value="1"/>
</dbReference>
<sequence length="1187" mass="133549">MSSHASLLPGMRCMCYHPQHAWVPGTIDSFDGKHVSVSTITPAKEQVSKLLPDDVFVCDEHAMQEDVNDLLNLAVLHDGTLLNCLRIRYFRDVVYTNIGAIVVALNPFNFKIPWYMDDKMPDYLAEGETIQHNLPHSWAVAHTTFYEMRRDGENQCILVSGESGAGKTEAAKIVMKYLAAVSALQCSEEEKKAGAFVGLRMMQSNPILEAFGNAKTVRNDNSSRFGKLMRIKFDRKGMLSGADITKYLLEKSRIITSALDERVYHAFYLVLKGCDREYYGLQDLSQYRSVMSGKSPDIDDVDDAAEYNDVTKAMEICGMNRKEIESVWRSVGAVLSLLNVDFIPSSTDSSSIDSETEHYITEACRLLEISEDELKKEFTTTTLNLREGPVVTTLTKAKAIDARDSFCKALYDNLFGYLVTTINKTINTDDCLTWVALLDIFGFEDFKVNSFEQLCINLTNETLQRHYNYYIFTKDMDECREEGIDVTEIIFPDNSECVDMIAAKGGILAVLDEDCLLAKATDVSFLEKISDRFAGKSPFFERPRLSKAPCFRIKHYAGTVTYVVDGFIEKNRDTLKDAFKILLNNSKDNVIKTLLPMPDPDNKSRYTVGGFFRSQLKDLMELIQGTNPHWIRCIKPHPAKKPLHFDGVQTLTQLRSSGVLGTVQIRKAGYPIRIFIPDFVKKYKIIVRSETLDFSDAVSVSKAILKALGFDYRKAQMGKTRVFLKSEAYQHLEVVKKQKLQVFARVAVCGALVSISRMRTAAFLRHRSVEVVQSFLASLRSQHVYREKDYLLRKDIIIANVTALLALQQREAAERAALVEERTAFCDDLTARRERLAEDLHAAWLAAAPARAARAVEAFFAEERAAREAITAAEKTAAAALHAALDADRRAAVALVEARQAAEREARRAELRAAAVAAWDERRAAAMRHVEVREEARRRARESLREAIENNNDALALRRHERRRQARERAAYPTPQFRSCGVDALRDPVIGPGGLQGTLTSPTHPAYESREREPFINYSAINITSPENRGRNSGSYGSINRSDGIPQECSPSPNGRSRSRHHGFGDTAIAIYSDPLREKERLGKERIEPDRNCSLEIVRRLRSLQTLRDSSFICSSKSREMKDPFNPHSDNWVVPPNGVLMFPDGFSCNIEDVASGKLLSGGDGRNSSSSEAMDKRNTSYYIMDFEK</sequence>
<dbReference type="Gene3D" id="1.20.58.530">
    <property type="match status" value="1"/>
</dbReference>
<feature type="region of interest" description="Disordered" evidence="7">
    <location>
        <begin position="991"/>
        <end position="1068"/>
    </location>
</feature>
<dbReference type="GO" id="GO:0005737">
    <property type="term" value="C:cytoplasm"/>
    <property type="evidence" value="ECO:0007669"/>
    <property type="project" value="TreeGrafter"/>
</dbReference>
<dbReference type="GeneID" id="39983841"/>
<dbReference type="Gene3D" id="3.40.850.10">
    <property type="entry name" value="Kinesin motor domain"/>
    <property type="match status" value="1"/>
</dbReference>
<protein>
    <submittedName>
        <fullName evidence="9">Putative myosin heavy chain</fullName>
    </submittedName>
</protein>
<dbReference type="AlphaFoldDB" id="A0A1X0P0P8"/>
<dbReference type="Gene3D" id="1.20.5.4820">
    <property type="match status" value="1"/>
</dbReference>
<dbReference type="OrthoDB" id="312459at2759"/>
<dbReference type="Gene3D" id="1.20.120.720">
    <property type="entry name" value="Myosin VI head, motor domain, U50 subdomain"/>
    <property type="match status" value="1"/>
</dbReference>
<dbReference type="PRINTS" id="PR00193">
    <property type="entry name" value="MYOSINHEAVY"/>
</dbReference>